<dbReference type="AlphaFoldDB" id="A0A835YM36"/>
<comment type="similarity">
    <text evidence="1">Belongs to the AB hydrolase superfamily. AB hydrolase 4 family.</text>
</comment>
<dbReference type="SUPFAM" id="SSF53474">
    <property type="entry name" value="alpha/beta-Hydrolases"/>
    <property type="match status" value="1"/>
</dbReference>
<dbReference type="Pfam" id="PF00561">
    <property type="entry name" value="Abhydrolase_1"/>
    <property type="match status" value="1"/>
</dbReference>
<evidence type="ECO:0000313" key="5">
    <source>
        <dbReference type="Proteomes" id="UP000664859"/>
    </source>
</evidence>
<comment type="caution">
    <text evidence="4">The sequence shown here is derived from an EMBL/GenBank/DDBJ whole genome shotgun (WGS) entry which is preliminary data.</text>
</comment>
<dbReference type="InterPro" id="IPR000073">
    <property type="entry name" value="AB_hydrolase_1"/>
</dbReference>
<dbReference type="Gene3D" id="3.40.50.1820">
    <property type="entry name" value="alpha/beta hydrolase"/>
    <property type="match status" value="1"/>
</dbReference>
<gene>
    <name evidence="4" type="ORF">JKP88DRAFT_270869</name>
</gene>
<keyword evidence="5" id="KW-1185">Reference proteome</keyword>
<feature type="active site" description="Charge relay system" evidence="2">
    <location>
        <position position="207"/>
    </location>
</feature>
<dbReference type="EMBL" id="JAFCMP010000538">
    <property type="protein sequence ID" value="KAG5176317.1"/>
    <property type="molecule type" value="Genomic_DNA"/>
</dbReference>
<feature type="domain" description="AB hydrolase-1" evidence="3">
    <location>
        <begin position="127"/>
        <end position="379"/>
    </location>
</feature>
<dbReference type="GO" id="GO:0047372">
    <property type="term" value="F:monoacylglycerol lipase activity"/>
    <property type="evidence" value="ECO:0007669"/>
    <property type="project" value="TreeGrafter"/>
</dbReference>
<dbReference type="GO" id="GO:0034338">
    <property type="term" value="F:short-chain carboxylesterase activity"/>
    <property type="evidence" value="ECO:0007669"/>
    <property type="project" value="TreeGrafter"/>
</dbReference>
<proteinExistence type="inferred from homology"/>
<dbReference type="InterPro" id="IPR050960">
    <property type="entry name" value="AB_hydrolase_4_sf"/>
</dbReference>
<feature type="active site" description="Charge relay system" evidence="2">
    <location>
        <position position="378"/>
    </location>
</feature>
<feature type="active site" description="Charge relay system" evidence="2">
    <location>
        <position position="348"/>
    </location>
</feature>
<name>A0A835YM36_9STRA</name>
<keyword evidence="4" id="KW-0378">Hydrolase</keyword>
<dbReference type="OrthoDB" id="247542at2759"/>
<evidence type="ECO:0000259" key="3">
    <source>
        <dbReference type="Pfam" id="PF00561"/>
    </source>
</evidence>
<accession>A0A835YM36</accession>
<dbReference type="PIRSF" id="PIRSF005211">
    <property type="entry name" value="Ab_hydro_YheT"/>
    <property type="match status" value="1"/>
</dbReference>
<dbReference type="PANTHER" id="PTHR10794">
    <property type="entry name" value="ABHYDROLASE DOMAIN-CONTAINING PROTEIN"/>
    <property type="match status" value="1"/>
</dbReference>
<dbReference type="Proteomes" id="UP000664859">
    <property type="component" value="Unassembled WGS sequence"/>
</dbReference>
<evidence type="ECO:0000313" key="4">
    <source>
        <dbReference type="EMBL" id="KAG5176317.1"/>
    </source>
</evidence>
<dbReference type="InterPro" id="IPR029058">
    <property type="entry name" value="AB_hydrolase_fold"/>
</dbReference>
<sequence length="422" mass="46141">MSSPSSSLLEQFRTLPRRRQAKYAVPSIVLLGWLLSWARRIGRPDVRHADTARNRRIVAMLQTLLARRYVPSIFTPNGHFNSGLGYVKAAPKFSKTRELIRTWDGGNFALDWRDTGPGKPNLPADAPILLVIHGINGHSEEVYVVNAMAMAHARGWRAAAFNHRGCGGTELSSPWGYNGAFTGDIRLAINNLHHRFPGAPVMAAAYSLGANLLVKYLGEEGRHGCAPLAAAVVVSNPWTLEAKHVSGEQAAPHHGPLDWIVGRAYGLLLTLGLRMYVKRHQHLTGLVGREDLDMEGALKATQLAHFDKALTVPMWGYEDLTHYHVDASSWRYLADVKVPLMCINAADDPLVPPSMWPPSQTLEANPNVIFVSTKGGGHIGWCQGANPLKGLSWADEVLIEYLAAALETRGAEETAAATTSRL</sequence>
<reference evidence="4" key="1">
    <citation type="submission" date="2021-02" db="EMBL/GenBank/DDBJ databases">
        <title>First Annotated Genome of the Yellow-green Alga Tribonema minus.</title>
        <authorList>
            <person name="Mahan K.M."/>
        </authorList>
    </citation>
    <scope>NUCLEOTIDE SEQUENCE</scope>
    <source>
        <strain evidence="4">UTEX B ZZ1240</strain>
    </source>
</reference>
<evidence type="ECO:0000256" key="1">
    <source>
        <dbReference type="ARBA" id="ARBA00010884"/>
    </source>
</evidence>
<organism evidence="4 5">
    <name type="scientific">Tribonema minus</name>
    <dbReference type="NCBI Taxonomy" id="303371"/>
    <lineage>
        <taxon>Eukaryota</taxon>
        <taxon>Sar</taxon>
        <taxon>Stramenopiles</taxon>
        <taxon>Ochrophyta</taxon>
        <taxon>PX clade</taxon>
        <taxon>Xanthophyceae</taxon>
        <taxon>Tribonematales</taxon>
        <taxon>Tribonemataceae</taxon>
        <taxon>Tribonema</taxon>
    </lineage>
</organism>
<dbReference type="PANTHER" id="PTHR10794:SF63">
    <property type="entry name" value="ALPHA_BETA HYDROLASE 1, ISOFORM A"/>
    <property type="match status" value="1"/>
</dbReference>
<evidence type="ECO:0000256" key="2">
    <source>
        <dbReference type="PIRSR" id="PIRSR005211-1"/>
    </source>
</evidence>
<protein>
    <submittedName>
        <fullName evidence="4">Alpha/Beta hydrolase protein</fullName>
    </submittedName>
</protein>
<dbReference type="InterPro" id="IPR012020">
    <property type="entry name" value="ABHD4"/>
</dbReference>